<evidence type="ECO:0000256" key="8">
    <source>
        <dbReference type="RuleBase" id="RU000461"/>
    </source>
</evidence>
<dbReference type="InterPro" id="IPR036396">
    <property type="entry name" value="Cyt_P450_sf"/>
</dbReference>
<dbReference type="GO" id="GO:0016705">
    <property type="term" value="F:oxidoreductase activity, acting on paired donors, with incorporation or reduction of molecular oxygen"/>
    <property type="evidence" value="ECO:0007669"/>
    <property type="project" value="InterPro"/>
</dbReference>
<accession>A0AAE9JN36</accession>
<dbReference type="PRINTS" id="PR00463">
    <property type="entry name" value="EP450I"/>
</dbReference>
<keyword evidence="7 8" id="KW-0349">Heme</keyword>
<dbReference type="PROSITE" id="PS00086">
    <property type="entry name" value="CYTOCHROME_P450"/>
    <property type="match status" value="1"/>
</dbReference>
<dbReference type="InterPro" id="IPR001128">
    <property type="entry name" value="Cyt_P450"/>
</dbReference>
<dbReference type="GO" id="GO:0020037">
    <property type="term" value="F:heme binding"/>
    <property type="evidence" value="ECO:0007669"/>
    <property type="project" value="InterPro"/>
</dbReference>
<name>A0AAE9JN36_CAEBR</name>
<comment type="cofactor">
    <cofactor evidence="1 7">
        <name>heme</name>
        <dbReference type="ChEBI" id="CHEBI:30413"/>
    </cofactor>
</comment>
<evidence type="ECO:0000313" key="10">
    <source>
        <dbReference type="Proteomes" id="UP000829354"/>
    </source>
</evidence>
<proteinExistence type="inferred from homology"/>
<dbReference type="PANTHER" id="PTHR24300">
    <property type="entry name" value="CYTOCHROME P450 508A4-RELATED"/>
    <property type="match status" value="1"/>
</dbReference>
<dbReference type="Pfam" id="PF00067">
    <property type="entry name" value="p450"/>
    <property type="match status" value="1"/>
</dbReference>
<dbReference type="GO" id="GO:0008528">
    <property type="term" value="F:G protein-coupled peptide receptor activity"/>
    <property type="evidence" value="ECO:0007669"/>
    <property type="project" value="InterPro"/>
</dbReference>
<evidence type="ECO:0000256" key="5">
    <source>
        <dbReference type="ARBA" id="ARBA00023004"/>
    </source>
</evidence>
<gene>
    <name evidence="9" type="ORF">L5515_009506</name>
</gene>
<dbReference type="AlphaFoldDB" id="A0AAE9JN36"/>
<comment type="similarity">
    <text evidence="2 8">Belongs to the cytochrome P450 family.</text>
</comment>
<evidence type="ECO:0000256" key="3">
    <source>
        <dbReference type="ARBA" id="ARBA00022723"/>
    </source>
</evidence>
<evidence type="ECO:0000256" key="2">
    <source>
        <dbReference type="ARBA" id="ARBA00010617"/>
    </source>
</evidence>
<protein>
    <recommendedName>
        <fullName evidence="11">Unspecific monooxygenase</fullName>
    </recommendedName>
</protein>
<dbReference type="EMBL" id="CP092624">
    <property type="protein sequence ID" value="UMM37879.1"/>
    <property type="molecule type" value="Genomic_DNA"/>
</dbReference>
<dbReference type="CDD" id="cd20617">
    <property type="entry name" value="CYP1_2-like"/>
    <property type="match status" value="1"/>
</dbReference>
<keyword evidence="5 7" id="KW-0408">Iron</keyword>
<dbReference type="PRINTS" id="PR00385">
    <property type="entry name" value="P450"/>
</dbReference>
<dbReference type="InterPro" id="IPR019427">
    <property type="entry name" value="7TM_GPCR_serpentine_rcpt_Srw"/>
</dbReference>
<dbReference type="Pfam" id="PF10324">
    <property type="entry name" value="7TM_GPCR_Srw"/>
    <property type="match status" value="1"/>
</dbReference>
<keyword evidence="10" id="KW-1185">Reference proteome</keyword>
<dbReference type="SUPFAM" id="SSF48264">
    <property type="entry name" value="Cytochrome P450"/>
    <property type="match status" value="1"/>
</dbReference>
<evidence type="ECO:0000256" key="4">
    <source>
        <dbReference type="ARBA" id="ARBA00023002"/>
    </source>
</evidence>
<dbReference type="InterPro" id="IPR017972">
    <property type="entry name" value="Cyt_P450_CS"/>
</dbReference>
<dbReference type="FunFam" id="1.10.630.10:FF:000036">
    <property type="entry name" value="CYtochrome P450 family"/>
    <property type="match status" value="1"/>
</dbReference>
<dbReference type="PANTHER" id="PTHR24300:SF105">
    <property type="entry name" value="CYTOCHROME P450 FAMILY"/>
    <property type="match status" value="1"/>
</dbReference>
<evidence type="ECO:0000256" key="7">
    <source>
        <dbReference type="PIRSR" id="PIRSR602401-1"/>
    </source>
</evidence>
<dbReference type="GO" id="GO:0004497">
    <property type="term" value="F:monooxygenase activity"/>
    <property type="evidence" value="ECO:0007669"/>
    <property type="project" value="UniProtKB-KW"/>
</dbReference>
<evidence type="ECO:0000256" key="6">
    <source>
        <dbReference type="ARBA" id="ARBA00023033"/>
    </source>
</evidence>
<evidence type="ECO:0008006" key="11">
    <source>
        <dbReference type="Google" id="ProtNLM"/>
    </source>
</evidence>
<keyword evidence="3 7" id="KW-0479">Metal-binding</keyword>
<feature type="binding site" description="axial binding residue" evidence="7">
    <location>
        <position position="470"/>
    </location>
    <ligand>
        <name>heme</name>
        <dbReference type="ChEBI" id="CHEBI:30413"/>
    </ligand>
    <ligandPart>
        <name>Fe</name>
        <dbReference type="ChEBI" id="CHEBI:18248"/>
    </ligandPart>
</feature>
<keyword evidence="4 8" id="KW-0560">Oxidoreductase</keyword>
<keyword evidence="6 8" id="KW-0503">Monooxygenase</keyword>
<organism evidence="9 10">
    <name type="scientific">Caenorhabditis briggsae</name>
    <dbReference type="NCBI Taxonomy" id="6238"/>
    <lineage>
        <taxon>Eukaryota</taxon>
        <taxon>Metazoa</taxon>
        <taxon>Ecdysozoa</taxon>
        <taxon>Nematoda</taxon>
        <taxon>Chromadorea</taxon>
        <taxon>Rhabditida</taxon>
        <taxon>Rhabditina</taxon>
        <taxon>Rhabditomorpha</taxon>
        <taxon>Rhabditoidea</taxon>
        <taxon>Rhabditidae</taxon>
        <taxon>Peloderinae</taxon>
        <taxon>Caenorhabditis</taxon>
    </lineage>
</organism>
<dbReference type="InterPro" id="IPR050182">
    <property type="entry name" value="Cytochrome_P450_fam2"/>
</dbReference>
<evidence type="ECO:0000256" key="1">
    <source>
        <dbReference type="ARBA" id="ARBA00001971"/>
    </source>
</evidence>
<sequence length="528" mass="60157">MSRRQMRTSSMNLILLGIAMADMTFPIIAIKKKIEFGSWDRENGSNLPPGPTPLPLIGNIHQLIYLIWKLNGIVPTLDFYRKKYGNAYTIWLGPMPTVNITDYEMAHEIFVKNGKKCQDRQLAPVLEHISGGHGILAANGENWAEMRRFTLLSFRKMGVGSGLMEKKIMAELDGRCSELDAEIDKNGKVTVPVDFFDLTVGSVINSLLVGKRFDENSKDEFLKIKKMFDDSSETFNLFDLNVPVWFLKWVLPWRFRITWDARQNILSHVGKEAVERFQKLKDGTYDLDSEEPKDLVDCFLAKMRSENEKGQDGHPGYNMDALKLVLHDLWLAGQGTTATSLYVGFLKLVTHPSVVLKIQKELLKITQKSPSSRDLTLQDRPNTPYLNATIAEIQRFTSVLNVNFWRINDELISFRGFQVPAGTMMTAQIGALHVNEQLFENPDEFDPERFLRNEKLLQQLIPFGIGKRSCVGEQLARSELYLVLGNLLLRYDIRAHGALPTNMDVFPYSSAKLPDTSGKFEFRKIQKT</sequence>
<reference evidence="9 10" key="1">
    <citation type="submission" date="2022-04" db="EMBL/GenBank/DDBJ databases">
        <title>Chromosome-level reference genomes for two strains of Caenorhabditis briggsae: an improved platform for comparative genomics.</title>
        <authorList>
            <person name="Stevens L."/>
            <person name="Andersen E."/>
        </authorList>
    </citation>
    <scope>NUCLEOTIDE SEQUENCE [LARGE SCALE GENOMIC DNA]</scope>
    <source>
        <strain evidence="9">VX34</strain>
        <tissue evidence="9">Whole-organism</tissue>
    </source>
</reference>
<dbReference type="InterPro" id="IPR002401">
    <property type="entry name" value="Cyt_P450_E_grp-I"/>
</dbReference>
<dbReference type="Proteomes" id="UP000829354">
    <property type="component" value="Chromosome V"/>
</dbReference>
<dbReference type="GO" id="GO:0005506">
    <property type="term" value="F:iron ion binding"/>
    <property type="evidence" value="ECO:0007669"/>
    <property type="project" value="InterPro"/>
</dbReference>
<dbReference type="Gene3D" id="1.10.630.10">
    <property type="entry name" value="Cytochrome P450"/>
    <property type="match status" value="1"/>
</dbReference>
<evidence type="ECO:0000313" key="9">
    <source>
        <dbReference type="EMBL" id="UMM37879.1"/>
    </source>
</evidence>